<keyword evidence="4" id="KW-1185">Reference proteome</keyword>
<name>A0A1C7M2C2_GRIFR</name>
<reference evidence="3 4" key="1">
    <citation type="submission" date="2016-03" db="EMBL/GenBank/DDBJ databases">
        <title>Whole genome sequencing of Grifola frondosa 9006-11.</title>
        <authorList>
            <person name="Min B."/>
            <person name="Park H."/>
            <person name="Kim J.-G."/>
            <person name="Cho H."/>
            <person name="Oh Y.-L."/>
            <person name="Kong W.-S."/>
            <person name="Choi I.-G."/>
        </authorList>
    </citation>
    <scope>NUCLEOTIDE SEQUENCE [LARGE SCALE GENOMIC DNA]</scope>
    <source>
        <strain evidence="3 4">9006-11</strain>
    </source>
</reference>
<dbReference type="OrthoDB" id="10258156at2759"/>
<dbReference type="EMBL" id="LUGG01000011">
    <property type="protein sequence ID" value="OBZ71113.1"/>
    <property type="molecule type" value="Genomic_DNA"/>
</dbReference>
<keyword evidence="3" id="KW-0808">Transferase</keyword>
<organism evidence="3 4">
    <name type="scientific">Grifola frondosa</name>
    <name type="common">Maitake</name>
    <name type="synonym">Polyporus frondosus</name>
    <dbReference type="NCBI Taxonomy" id="5627"/>
    <lineage>
        <taxon>Eukaryota</taxon>
        <taxon>Fungi</taxon>
        <taxon>Dikarya</taxon>
        <taxon>Basidiomycota</taxon>
        <taxon>Agaricomycotina</taxon>
        <taxon>Agaricomycetes</taxon>
        <taxon>Polyporales</taxon>
        <taxon>Grifolaceae</taxon>
        <taxon>Grifola</taxon>
    </lineage>
</organism>
<gene>
    <name evidence="3" type="primary">METTL25_1</name>
    <name evidence="3" type="ORF">A0H81_08613</name>
</gene>
<feature type="region of interest" description="Disordered" evidence="1">
    <location>
        <begin position="268"/>
        <end position="292"/>
    </location>
</feature>
<dbReference type="InterPro" id="IPR052220">
    <property type="entry name" value="METTL25"/>
</dbReference>
<evidence type="ECO:0000256" key="1">
    <source>
        <dbReference type="SAM" id="MobiDB-lite"/>
    </source>
</evidence>
<dbReference type="InterPro" id="IPR025714">
    <property type="entry name" value="Methyltranfer_dom"/>
</dbReference>
<dbReference type="PANTHER" id="PTHR12496">
    <property type="entry name" value="CGI-41 METHYLTRANSFERASE"/>
    <property type="match status" value="1"/>
</dbReference>
<feature type="region of interest" description="Disordered" evidence="1">
    <location>
        <begin position="453"/>
        <end position="478"/>
    </location>
</feature>
<dbReference type="Proteomes" id="UP000092993">
    <property type="component" value="Unassembled WGS sequence"/>
</dbReference>
<dbReference type="PANTHER" id="PTHR12496:SF0">
    <property type="entry name" value="METHYLTRANSFERASE DOMAIN-CONTAINING PROTEIN"/>
    <property type="match status" value="1"/>
</dbReference>
<dbReference type="GO" id="GO:0008168">
    <property type="term" value="F:methyltransferase activity"/>
    <property type="evidence" value="ECO:0007669"/>
    <property type="project" value="UniProtKB-KW"/>
</dbReference>
<evidence type="ECO:0000313" key="3">
    <source>
        <dbReference type="EMBL" id="OBZ71113.1"/>
    </source>
</evidence>
<proteinExistence type="predicted"/>
<evidence type="ECO:0000259" key="2">
    <source>
        <dbReference type="Pfam" id="PF13679"/>
    </source>
</evidence>
<comment type="caution">
    <text evidence="3">The sequence shown here is derived from an EMBL/GenBank/DDBJ whole genome shotgun (WGS) entry which is preliminary data.</text>
</comment>
<feature type="non-terminal residue" evidence="3">
    <location>
        <position position="1"/>
    </location>
</feature>
<feature type="domain" description="Methyltransferase" evidence="2">
    <location>
        <begin position="170"/>
        <end position="378"/>
    </location>
</feature>
<keyword evidence="3" id="KW-0489">Methyltransferase</keyword>
<dbReference type="Pfam" id="PF13679">
    <property type="entry name" value="Methyltransf_32"/>
    <property type="match status" value="1"/>
</dbReference>
<dbReference type="OMA" id="SDINDPP"/>
<evidence type="ECO:0000313" key="4">
    <source>
        <dbReference type="Proteomes" id="UP000092993"/>
    </source>
</evidence>
<dbReference type="GO" id="GO:0032259">
    <property type="term" value="P:methylation"/>
    <property type="evidence" value="ECO:0007669"/>
    <property type="project" value="UniProtKB-KW"/>
</dbReference>
<accession>A0A1C7M2C2</accession>
<dbReference type="AlphaFoldDB" id="A0A1C7M2C2"/>
<dbReference type="STRING" id="5627.A0A1C7M2C2"/>
<sequence>FDVCGVPFPRRRPPIVLVIVTQIILKAWHNVNRATRNLSISLHPLAASLLTVHPNQSCTSSFVLPPAWKCWWDWAAQSPYEFEEDVPWRLLLRYYTQYSPGSRWDDQYSCIPLEIRSLLDSARRLKMSREQGSTMLSATGGLASQILESEGHEAVTEPAKNDKLHGMSPKKSHEVLCMTEYTSRLLSASHQLKSLRHVVDVGAGQAYLSRRLRDDLKLEVLALDWSDVQTRGAARKDALTQKKRRMENPLRTAYDVADVNDALIVEGENVPPRKNDTPENIPHESGSSQLTGTGSLTYKTINITTESLIEATNEWMSDQTRAEQKSGPTPLAFVALHACGSLTLHIIRAFITSLRSDNSSKVWVPTLAIVVGCCYNLMDIKDFPLSSELSSSSPDTPTVTLTSNHLQLAAQIPSQWSRTDSALNAAKLAMKKVVWRALLEGFLEQCKTNQPTVADTAGGAEDHTPSTTGSKNAKPHDRVRRVGKLNDSAYAEWAIYLERAGAKLGMSLMQAGERDLQMERRLEVFHVLRCILGPVVETLILLDRYRWLEEELSGTGMEIKLVNLFDQASGSGRNIAITISSPSCQ</sequence>
<protein>
    <submittedName>
        <fullName evidence="3">Methyltransferase-like protein 25</fullName>
    </submittedName>
</protein>